<reference evidence="3" key="2">
    <citation type="submission" date="2020-09" db="EMBL/GenBank/DDBJ databases">
        <authorList>
            <person name="Sun Q."/>
            <person name="Zhou Y."/>
        </authorList>
    </citation>
    <scope>NUCLEOTIDE SEQUENCE</scope>
    <source>
        <strain evidence="3">CGMCC 1.15367</strain>
    </source>
</reference>
<dbReference type="Pfam" id="PF10947">
    <property type="entry name" value="DUF2628"/>
    <property type="match status" value="1"/>
</dbReference>
<comment type="caution">
    <text evidence="3">The sequence shown here is derived from an EMBL/GenBank/DDBJ whole genome shotgun (WGS) entry which is preliminary data.</text>
</comment>
<evidence type="ECO:0000256" key="2">
    <source>
        <dbReference type="SAM" id="Phobius"/>
    </source>
</evidence>
<dbReference type="RefSeq" id="WP_188913215.1">
    <property type="nucleotide sequence ID" value="NZ_BMIQ01000012.1"/>
</dbReference>
<reference evidence="3" key="1">
    <citation type="journal article" date="2014" name="Int. J. Syst. Evol. Microbiol.">
        <title>Complete genome sequence of Corynebacterium casei LMG S-19264T (=DSM 44701T), isolated from a smear-ripened cheese.</title>
        <authorList>
            <consortium name="US DOE Joint Genome Institute (JGI-PGF)"/>
            <person name="Walter F."/>
            <person name="Albersmeier A."/>
            <person name="Kalinowski J."/>
            <person name="Ruckert C."/>
        </authorList>
    </citation>
    <scope>NUCLEOTIDE SEQUENCE</scope>
    <source>
        <strain evidence="3">CGMCC 1.15367</strain>
    </source>
</reference>
<sequence>MTRYIVFEPPPGQGEAPGTPSENAVFVRDAFSVWAFLFPWIWLLRYGLFVSGLVVFLASGGLGWLARQGATPLAAALLALLGLLVALEGPRLRGWRLRRKRYVETGAFEAANAEEAAVYYYHAVAGRAGRKPHGAEPGEAAYPWGFADRAPRAAPRRRGGWFSRTGSRDHG</sequence>
<feature type="transmembrane region" description="Helical" evidence="2">
    <location>
        <begin position="72"/>
        <end position="92"/>
    </location>
</feature>
<name>A0A917A2M9_9HYPH</name>
<organism evidence="3 4">
    <name type="scientific">Aureimonas endophytica</name>
    <dbReference type="NCBI Taxonomy" id="2027858"/>
    <lineage>
        <taxon>Bacteria</taxon>
        <taxon>Pseudomonadati</taxon>
        <taxon>Pseudomonadota</taxon>
        <taxon>Alphaproteobacteria</taxon>
        <taxon>Hyphomicrobiales</taxon>
        <taxon>Aurantimonadaceae</taxon>
        <taxon>Aureimonas</taxon>
    </lineage>
</organism>
<keyword evidence="2" id="KW-0812">Transmembrane</keyword>
<protein>
    <recommendedName>
        <fullName evidence="5">DUF2628 domain-containing protein</fullName>
    </recommendedName>
</protein>
<gene>
    <name evidence="3" type="ORF">GCM10011390_48860</name>
</gene>
<proteinExistence type="predicted"/>
<evidence type="ECO:0008006" key="5">
    <source>
        <dbReference type="Google" id="ProtNLM"/>
    </source>
</evidence>
<dbReference type="Proteomes" id="UP000644699">
    <property type="component" value="Unassembled WGS sequence"/>
</dbReference>
<keyword evidence="4" id="KW-1185">Reference proteome</keyword>
<dbReference type="InterPro" id="IPR024399">
    <property type="entry name" value="DUF2628"/>
</dbReference>
<dbReference type="EMBL" id="BMIQ01000012">
    <property type="protein sequence ID" value="GGE23662.1"/>
    <property type="molecule type" value="Genomic_DNA"/>
</dbReference>
<evidence type="ECO:0000313" key="3">
    <source>
        <dbReference type="EMBL" id="GGE23662.1"/>
    </source>
</evidence>
<accession>A0A917A2M9</accession>
<evidence type="ECO:0000313" key="4">
    <source>
        <dbReference type="Proteomes" id="UP000644699"/>
    </source>
</evidence>
<evidence type="ECO:0000256" key="1">
    <source>
        <dbReference type="SAM" id="MobiDB-lite"/>
    </source>
</evidence>
<feature type="region of interest" description="Disordered" evidence="1">
    <location>
        <begin position="151"/>
        <end position="171"/>
    </location>
</feature>
<keyword evidence="2" id="KW-1133">Transmembrane helix</keyword>
<dbReference type="AlphaFoldDB" id="A0A917A2M9"/>
<keyword evidence="2" id="KW-0472">Membrane</keyword>